<dbReference type="InterPro" id="IPR027417">
    <property type="entry name" value="P-loop_NTPase"/>
</dbReference>
<dbReference type="PROSITE" id="PS51194">
    <property type="entry name" value="HELICASE_CTER"/>
    <property type="match status" value="1"/>
</dbReference>
<dbReference type="InterPro" id="IPR050496">
    <property type="entry name" value="SNF2_RAD54_helicase_repair"/>
</dbReference>
<protein>
    <submittedName>
        <fullName evidence="5">DNA repair protein putative</fullName>
    </submittedName>
</protein>
<accession>A0A5K1UQT3</accession>
<evidence type="ECO:0000313" key="6">
    <source>
        <dbReference type="Proteomes" id="UP000078387"/>
    </source>
</evidence>
<dbReference type="SUPFAM" id="SSF52540">
    <property type="entry name" value="P-loop containing nucleoside triphosphate hydrolases"/>
    <property type="match status" value="2"/>
</dbReference>
<dbReference type="InterPro" id="IPR001650">
    <property type="entry name" value="Helicase_C-like"/>
</dbReference>
<dbReference type="GO" id="GO:0007131">
    <property type="term" value="P:reciprocal meiotic recombination"/>
    <property type="evidence" value="ECO:0007669"/>
    <property type="project" value="TreeGrafter"/>
</dbReference>
<proteinExistence type="predicted"/>
<evidence type="ECO:0000259" key="4">
    <source>
        <dbReference type="PROSITE" id="PS51194"/>
    </source>
</evidence>
<name>A0A5K1UQT3_ENTHI</name>
<gene>
    <name evidence="5" type="ORF">CL6EHI_114930</name>
</gene>
<dbReference type="VEuPathDB" id="AmoebaDB:EHI8A_175230"/>
<dbReference type="InterPro" id="IPR038718">
    <property type="entry name" value="SNF2-like_sf"/>
</dbReference>
<dbReference type="Gene3D" id="1.20.120.850">
    <property type="entry name" value="SWI2/SNF2 ATPases, N-terminal domain"/>
    <property type="match status" value="1"/>
</dbReference>
<dbReference type="InterPro" id="IPR049730">
    <property type="entry name" value="SNF2/RAD54-like_C"/>
</dbReference>
<dbReference type="Gene3D" id="3.40.50.300">
    <property type="entry name" value="P-loop containing nucleotide triphosphate hydrolases"/>
    <property type="match status" value="1"/>
</dbReference>
<dbReference type="Proteomes" id="UP000078387">
    <property type="component" value="Unassembled WGS sequence"/>
</dbReference>
<feature type="domain" description="Helicase ATP-binding" evidence="3">
    <location>
        <begin position="209"/>
        <end position="373"/>
    </location>
</feature>
<dbReference type="CDD" id="cd18793">
    <property type="entry name" value="SF2_C_SNF"/>
    <property type="match status" value="1"/>
</dbReference>
<dbReference type="OMA" id="KMICVEV"/>
<dbReference type="VEuPathDB" id="AmoebaDB:EHI5A_042340"/>
<dbReference type="GO" id="GO:0016787">
    <property type="term" value="F:hydrolase activity"/>
    <property type="evidence" value="ECO:0007669"/>
    <property type="project" value="UniProtKB-KW"/>
</dbReference>
<dbReference type="EMBL" id="BDEQ01000001">
    <property type="protein sequence ID" value="GAT97614.1"/>
    <property type="molecule type" value="Genomic_DNA"/>
</dbReference>
<feature type="domain" description="Helicase C-terminal" evidence="4">
    <location>
        <begin position="524"/>
        <end position="684"/>
    </location>
</feature>
<feature type="region of interest" description="Disordered" evidence="2">
    <location>
        <begin position="1"/>
        <end position="29"/>
    </location>
</feature>
<dbReference type="Pfam" id="PF00271">
    <property type="entry name" value="Helicase_C"/>
    <property type="match status" value="1"/>
</dbReference>
<dbReference type="InterPro" id="IPR014001">
    <property type="entry name" value="Helicase_ATP-bd"/>
</dbReference>
<dbReference type="VEuPathDB" id="AmoebaDB:EHI_114930"/>
<dbReference type="Pfam" id="PF00176">
    <property type="entry name" value="SNF2-rel_dom"/>
    <property type="match status" value="1"/>
</dbReference>
<dbReference type="PANTHER" id="PTHR45629:SF7">
    <property type="entry name" value="DNA EXCISION REPAIR PROTEIN ERCC-6-RELATED"/>
    <property type="match status" value="1"/>
</dbReference>
<dbReference type="GO" id="GO:0000724">
    <property type="term" value="P:double-strand break repair via homologous recombination"/>
    <property type="evidence" value="ECO:0007669"/>
    <property type="project" value="TreeGrafter"/>
</dbReference>
<evidence type="ECO:0000313" key="5">
    <source>
        <dbReference type="EMBL" id="GAT97614.1"/>
    </source>
</evidence>
<reference evidence="5 6" key="1">
    <citation type="submission" date="2016-05" db="EMBL/GenBank/DDBJ databases">
        <title>First whole genome sequencing of Entamoeba histolytica HM1:IMSS-clone-6.</title>
        <authorList>
            <person name="Mukherjee Avik.K."/>
            <person name="Izumyama S."/>
            <person name="Nakada-Tsukui K."/>
            <person name="Nozaki T."/>
        </authorList>
    </citation>
    <scope>NUCLEOTIDE SEQUENCE [LARGE SCALE GENOMIC DNA]</scope>
    <source>
        <strain evidence="5 6">HM1:IMSS clone 6</strain>
    </source>
</reference>
<evidence type="ECO:0000256" key="1">
    <source>
        <dbReference type="ARBA" id="ARBA00022801"/>
    </source>
</evidence>
<dbReference type="GO" id="GO:0005524">
    <property type="term" value="F:ATP binding"/>
    <property type="evidence" value="ECO:0007669"/>
    <property type="project" value="InterPro"/>
</dbReference>
<dbReference type="PROSITE" id="PS51192">
    <property type="entry name" value="HELICASE_ATP_BIND_1"/>
    <property type="match status" value="1"/>
</dbReference>
<organism evidence="5 6">
    <name type="scientific">Entamoeba histolytica</name>
    <dbReference type="NCBI Taxonomy" id="5759"/>
    <lineage>
        <taxon>Eukaryota</taxon>
        <taxon>Amoebozoa</taxon>
        <taxon>Evosea</taxon>
        <taxon>Archamoebae</taxon>
        <taxon>Mastigamoebida</taxon>
        <taxon>Entamoebidae</taxon>
        <taxon>Entamoeba</taxon>
    </lineage>
</organism>
<dbReference type="PANTHER" id="PTHR45629">
    <property type="entry name" value="SNF2/RAD54 FAMILY MEMBER"/>
    <property type="match status" value="1"/>
</dbReference>
<comment type="caution">
    <text evidence="5">The sequence shown here is derived from an EMBL/GenBank/DDBJ whole genome shotgun (WGS) entry which is preliminary data.</text>
</comment>
<dbReference type="SMART" id="SM00487">
    <property type="entry name" value="DEXDc"/>
    <property type="match status" value="1"/>
</dbReference>
<dbReference type="GO" id="GO:0015616">
    <property type="term" value="F:DNA translocase activity"/>
    <property type="evidence" value="ECO:0007669"/>
    <property type="project" value="TreeGrafter"/>
</dbReference>
<dbReference type="FunFam" id="3.40.50.10810:FF:000105">
    <property type="entry name" value="DNA repair protein, putative"/>
    <property type="match status" value="1"/>
</dbReference>
<evidence type="ECO:0000256" key="2">
    <source>
        <dbReference type="SAM" id="MobiDB-lite"/>
    </source>
</evidence>
<dbReference type="VEuPathDB" id="AmoebaDB:EHI7A_148820"/>
<evidence type="ECO:0000259" key="3">
    <source>
        <dbReference type="PROSITE" id="PS51192"/>
    </source>
</evidence>
<dbReference type="InterPro" id="IPR000330">
    <property type="entry name" value="SNF2_N"/>
</dbReference>
<dbReference type="Gene3D" id="3.40.50.10810">
    <property type="entry name" value="Tandem AAA-ATPase domain"/>
    <property type="match status" value="1"/>
</dbReference>
<dbReference type="AlphaFoldDB" id="A0A5K1UQT3"/>
<dbReference type="SMART" id="SM00490">
    <property type="entry name" value="HELICc"/>
    <property type="match status" value="1"/>
</dbReference>
<dbReference type="VEuPathDB" id="AmoebaDB:KM1_253050"/>
<dbReference type="CDD" id="cd18004">
    <property type="entry name" value="DEXHc_RAD54"/>
    <property type="match status" value="1"/>
</dbReference>
<keyword evidence="1" id="KW-0378">Hydrolase</keyword>
<dbReference type="GO" id="GO:0005634">
    <property type="term" value="C:nucleus"/>
    <property type="evidence" value="ECO:0007669"/>
    <property type="project" value="TreeGrafter"/>
</dbReference>
<sequence length="764" mass="87622">MKRSCAPSQKKLLSQKPLHQPKQQEENQKKNPKVLLKVITQEKKKIDIIKVFKIMWAKNSPKKQKTFNDGFIVVNSNNIGLIHDEEDKVIGKVNNIMKEISPETIGGDSIILAGKVIEIEEEVPVEQYLSGKLFLHETAITITQPKFELKKTALGNGPIKKKKVSLYNKENPFAYCIDDKKEPAILIDPYIGKFLRPHQIEGVKFMYHCIMRGGECGCILADEMGLGKTLQTITLIWTVYKQCNIKKIVIVCPQSLIGNWEKEFKKWLGVERISVQTGSSDSSMKEKVNDFIRDYIPVLIISYEQVRSHVETLKKTKIGLIVCDEGHRIKNLMSKTNSSLKALGGSRHIILSGTPVQNGLEDFYSLIEFCSPGCLGTLSSFKRVFAIPIQKAQDGNASIEEIQLGTERAKELTNKLNDYVLRRTSQVNEKYLPDKTEIVLFIKPSYLQIKLYKIMLKELEKKKLDQCSALKYIQLFTKLCNHPSLISKYLTEEKISLNENDEKCIKGISLNEESSNKFNITIQFIKEILIKSKEKVVLVSNYTKTLDLFEIYFKQEEEYKQKKIFNYLRLDGKTSQKQRDIIVEKINDKSSNYNILLLSSKAGGVGLNLIGCSRLILFDPDWNPAKDKQAMARIWRDGQQKKAMIYRMLCTGTIEEKIYQRQLQKNQISESIIEEHLEMGKSLSVEQLMKIFELNTNTICDTHDLLQCDCCNGGYKTEEDTLHLIPKMKEEIKSIDPLISTIEGINKMVSMLFVNEFHNKQKMK</sequence>